<dbReference type="NCBIfam" id="TIGR01319">
    <property type="entry name" value="glmL_fam"/>
    <property type="match status" value="1"/>
</dbReference>
<reference evidence="1" key="1">
    <citation type="submission" date="2020-07" db="EMBL/GenBank/DDBJ databases">
        <title>Vallitalea pronyensis genome.</title>
        <authorList>
            <person name="Postec A."/>
        </authorList>
    </citation>
    <scope>NUCLEOTIDE SEQUENCE</scope>
    <source>
        <strain evidence="1">FatNI3</strain>
    </source>
</reference>
<sequence length="463" mass="50650">MKVVLLIDFGSTYTKVTAVDFDEEVIIGSARAFTTIETDINDGLEGAIAQLKKKYGHMDIHEMFACSSAAGGLRMIAIGLVPDLTAEAAKRAALSAGAKVMNVFSYELNEQERKEIDALKPDIILLTGGTDGGNKDVILHNAKVVAELQSNAPVIVAGNKSVQEQVMDILKEKEVTLCENVMPELDVLNITSARLAIRDVFLRKIVYAKGLSRVQELIQGILMPTPSAVLKAAKTLSLGTKNQKGWGDLIVVDVGGATTDIHSIAEGLPSKGGVLLKGLQEPLVKRTVEGDLGVRYSAHALIETCGIQDMEKITGLSKERIITYLDKIKHNPEYYSDEDDDFKTFDFGLASLAVRDAVHRHVGRLETHYTPFGATYLQTGKDLTELRKIIGTGGSIIHCDCIQKVLEQALFDPTDPTVLRPMQSDYYIDHKYILAAMGLLAEHYPDKALNIMKKEIKLISRGE</sequence>
<proteinExistence type="predicted"/>
<dbReference type="NCBIfam" id="NF040745">
    <property type="entry name" value="accessory_GlmL"/>
    <property type="match status" value="1"/>
</dbReference>
<name>A0A8J8SGQ2_9FIRM</name>
<keyword evidence="2" id="KW-1185">Reference proteome</keyword>
<dbReference type="PIRSF" id="PIRSF004729">
    <property type="entry name" value="MutL"/>
    <property type="match status" value="1"/>
</dbReference>
<dbReference type="Proteomes" id="UP000683246">
    <property type="component" value="Chromosome"/>
</dbReference>
<dbReference type="RefSeq" id="WP_212698092.1">
    <property type="nucleotide sequence ID" value="NZ_CP058649.1"/>
</dbReference>
<dbReference type="InterPro" id="IPR043129">
    <property type="entry name" value="ATPase_NBD"/>
</dbReference>
<gene>
    <name evidence="1" type="ORF">HZI73_09940</name>
</gene>
<accession>A0A8J8SGQ2</accession>
<protein>
    <submittedName>
        <fullName evidence="1">Glutamate mutase L</fullName>
    </submittedName>
</protein>
<dbReference type="AlphaFoldDB" id="A0A8J8SGQ2"/>
<dbReference type="SUPFAM" id="SSF53067">
    <property type="entry name" value="Actin-like ATPase domain"/>
    <property type="match status" value="1"/>
</dbReference>
<dbReference type="Pfam" id="PF13941">
    <property type="entry name" value="MutL"/>
    <property type="match status" value="1"/>
</dbReference>
<evidence type="ECO:0000313" key="1">
    <source>
        <dbReference type="EMBL" id="QUI22602.1"/>
    </source>
</evidence>
<dbReference type="InterPro" id="IPR006230">
    <property type="entry name" value="MutL"/>
</dbReference>
<organism evidence="1 2">
    <name type="scientific">Vallitalea pronyensis</name>
    <dbReference type="NCBI Taxonomy" id="1348613"/>
    <lineage>
        <taxon>Bacteria</taxon>
        <taxon>Bacillati</taxon>
        <taxon>Bacillota</taxon>
        <taxon>Clostridia</taxon>
        <taxon>Lachnospirales</taxon>
        <taxon>Vallitaleaceae</taxon>
        <taxon>Vallitalea</taxon>
    </lineage>
</organism>
<dbReference type="KEGG" id="vpy:HZI73_09940"/>
<evidence type="ECO:0000313" key="2">
    <source>
        <dbReference type="Proteomes" id="UP000683246"/>
    </source>
</evidence>
<dbReference type="EMBL" id="CP058649">
    <property type="protein sequence ID" value="QUI22602.1"/>
    <property type="molecule type" value="Genomic_DNA"/>
</dbReference>